<evidence type="ECO:0000313" key="2">
    <source>
        <dbReference type="Proteomes" id="UP000566995"/>
    </source>
</evidence>
<reference evidence="1 2" key="1">
    <citation type="submission" date="2020-08" db="EMBL/GenBank/DDBJ databases">
        <title>Functional genomics of gut bacteria from endangered species of beetles.</title>
        <authorList>
            <person name="Carlos-Shanley C."/>
        </authorList>
    </citation>
    <scope>NUCLEOTIDE SEQUENCE [LARGE SCALE GENOMIC DNA]</scope>
    <source>
        <strain evidence="1 2">S00179</strain>
    </source>
</reference>
<evidence type="ECO:0000313" key="1">
    <source>
        <dbReference type="EMBL" id="MBB4865289.1"/>
    </source>
</evidence>
<accession>A0A7W7KM26</accession>
<sequence length="267" mass="30722">MTGEKDDFRDRYYRKGWNRDTLAVRWDISVGTLSRHTNDFDRSQLWLDALNGLPQFSETKARAVPVPPEEFKAHFRSLGWTGKTLGERWGFNNEWVSRQAGDVNRHAYLNDALFALPRAPKNLKAPRASEKNTLQDANDKESRMNHAVIEKFVGAVNEDILAGWKEGMKGKLRAGRQLFDRLPPAALKGQHLKDWYAGHDGAQRLRATRVTFFITKGPDGQLITVKRQGWPNRGPVLSSMRKKYDCRDIRVTYFEDGEPKREYDCLS</sequence>
<dbReference type="AlphaFoldDB" id="A0A7W7KM26"/>
<dbReference type="Proteomes" id="UP000566995">
    <property type="component" value="Unassembled WGS sequence"/>
</dbReference>
<proteinExistence type="predicted"/>
<organism evidence="1 2">
    <name type="scientific">Pseudomonas nitroreducens</name>
    <dbReference type="NCBI Taxonomy" id="46680"/>
    <lineage>
        <taxon>Bacteria</taxon>
        <taxon>Pseudomonadati</taxon>
        <taxon>Pseudomonadota</taxon>
        <taxon>Gammaproteobacteria</taxon>
        <taxon>Pseudomonadales</taxon>
        <taxon>Pseudomonadaceae</taxon>
        <taxon>Pseudomonas</taxon>
    </lineage>
</organism>
<protein>
    <submittedName>
        <fullName evidence="1">Uncharacterized protein</fullName>
    </submittedName>
</protein>
<gene>
    <name evidence="1" type="ORF">HNP46_004170</name>
</gene>
<dbReference type="RefSeq" id="WP_184592608.1">
    <property type="nucleotide sequence ID" value="NZ_JACHLI010000018.1"/>
</dbReference>
<dbReference type="EMBL" id="JACHLI010000018">
    <property type="protein sequence ID" value="MBB4865289.1"/>
    <property type="molecule type" value="Genomic_DNA"/>
</dbReference>
<name>A0A7W7KM26_PSENT</name>
<comment type="caution">
    <text evidence="1">The sequence shown here is derived from an EMBL/GenBank/DDBJ whole genome shotgun (WGS) entry which is preliminary data.</text>
</comment>